<dbReference type="GO" id="GO:0035243">
    <property type="term" value="F:protein-arginine omega-N symmetric methyltransferase activity"/>
    <property type="evidence" value="ECO:0007669"/>
    <property type="project" value="UniProtKB-EC"/>
</dbReference>
<comment type="catalytic activity">
    <reaction evidence="6 7">
        <text>L-arginyl-[protein] + 2 S-adenosyl-L-methionine = N(omega),N(omega)'-dimethyl-L-arginyl-[protein] + 2 S-adenosyl-L-homocysteine + 2 H(+)</text>
        <dbReference type="Rhea" id="RHEA:48108"/>
        <dbReference type="Rhea" id="RHEA-COMP:10532"/>
        <dbReference type="Rhea" id="RHEA-COMP:11992"/>
        <dbReference type="ChEBI" id="CHEBI:15378"/>
        <dbReference type="ChEBI" id="CHEBI:29965"/>
        <dbReference type="ChEBI" id="CHEBI:57856"/>
        <dbReference type="ChEBI" id="CHEBI:59789"/>
        <dbReference type="ChEBI" id="CHEBI:88221"/>
        <dbReference type="EC" id="2.1.1.320"/>
    </reaction>
</comment>
<keyword evidence="10" id="KW-1185">Reference proteome</keyword>
<evidence type="ECO:0000256" key="6">
    <source>
        <dbReference type="ARBA" id="ARBA00048612"/>
    </source>
</evidence>
<dbReference type="Pfam" id="PF02636">
    <property type="entry name" value="Methyltransf_28"/>
    <property type="match status" value="1"/>
</dbReference>
<dbReference type="InParanoid" id="E1ZJG1"/>
<dbReference type="PANTHER" id="PTHR12049:SF5">
    <property type="entry name" value="PROTEIN ARGININE METHYLTRANSFERASE NDUFAF7 HOMOLOG, MITOCHONDRIAL"/>
    <property type="match status" value="1"/>
</dbReference>
<gene>
    <name evidence="9" type="ORF">CHLNCDRAFT_25175</name>
</gene>
<feature type="non-terminal residue" evidence="9">
    <location>
        <position position="1"/>
    </location>
</feature>
<dbReference type="InterPro" id="IPR038375">
    <property type="entry name" value="NDUFAF7_sf"/>
</dbReference>
<proteinExistence type="inferred from homology"/>
<sequence>LVREFIQDSLYHPTEGYFSKQTATGAAVVGSLAAPLDFRRLAGQMQYLQAVQEQYRQLQASWLTPVEIFQPHYGRAVAACILHRWRQLAAAAPPPLLIYEIGGGTGTLARNILDWLREAHPEAYHTAQYRCIEISPVLAELQRQKVAAEGGHATRFAVRRHDAADAAAWAAADADERRQQQEGGQHQQEEDKHHHRHHHHHCFIIACEVLDNLPHDRVRRDMSSAQWQQTLVAQADLREALPAWRRHHPATGGDCFELLQAAADPLILRCLAAMEERSGGGSEGAGATGRGGSGLALAAARAWRRLVGEGTGEMRWLPTGCLQLLDTLHQARPSHTLIAADFDCLPEVSVAGANAPLVATTVGGTTVDHGSYLVPRGTADIFFPTDFPLLCMLYRQAAAVHRHTRTEAAGAGAPGGAAAHMCTADFMALYCPDPGATATRDGYNPLLQDYSNTAFFLGSSCSVDGGLVGSSSSSGTSSSSGESSGGSSSGTNGSSSAGGA</sequence>
<dbReference type="SUPFAM" id="SSF53335">
    <property type="entry name" value="S-adenosyl-L-methionine-dependent methyltransferases"/>
    <property type="match status" value="1"/>
</dbReference>
<reference evidence="9 10" key="1">
    <citation type="journal article" date="2010" name="Plant Cell">
        <title>The Chlorella variabilis NC64A genome reveals adaptation to photosymbiosis, coevolution with viruses, and cryptic sex.</title>
        <authorList>
            <person name="Blanc G."/>
            <person name="Duncan G."/>
            <person name="Agarkova I."/>
            <person name="Borodovsky M."/>
            <person name="Gurnon J."/>
            <person name="Kuo A."/>
            <person name="Lindquist E."/>
            <person name="Lucas S."/>
            <person name="Pangilinan J."/>
            <person name="Polle J."/>
            <person name="Salamov A."/>
            <person name="Terry A."/>
            <person name="Yamada T."/>
            <person name="Dunigan D.D."/>
            <person name="Grigoriev I.V."/>
            <person name="Claverie J.M."/>
            <person name="Van Etten J.L."/>
        </authorList>
    </citation>
    <scope>NUCLEOTIDE SEQUENCE [LARGE SCALE GENOMIC DNA]</scope>
    <source>
        <strain evidence="9 10">NC64A</strain>
    </source>
</reference>
<dbReference type="OMA" id="FRVTEAI"/>
<dbReference type="Proteomes" id="UP000008141">
    <property type="component" value="Unassembled WGS sequence"/>
</dbReference>
<keyword evidence="5 7" id="KW-0496">Mitochondrion</keyword>
<dbReference type="STRING" id="554065.E1ZJG1"/>
<evidence type="ECO:0000256" key="5">
    <source>
        <dbReference type="ARBA" id="ARBA00023128"/>
    </source>
</evidence>
<dbReference type="RefSeq" id="XP_005846090.1">
    <property type="nucleotide sequence ID" value="XM_005846028.1"/>
</dbReference>
<dbReference type="OrthoDB" id="17415at2759"/>
<dbReference type="InterPro" id="IPR003788">
    <property type="entry name" value="NDUFAF7"/>
</dbReference>
<dbReference type="PANTHER" id="PTHR12049">
    <property type="entry name" value="PROTEIN ARGININE METHYLTRANSFERASE NDUFAF7, MITOCHONDRIAL"/>
    <property type="match status" value="1"/>
</dbReference>
<feature type="compositionally biased region" description="Low complexity" evidence="8">
    <location>
        <begin position="489"/>
        <end position="500"/>
    </location>
</feature>
<comment type="similarity">
    <text evidence="2 7">Belongs to the NDUFAF7 family.</text>
</comment>
<comment type="subcellular location">
    <subcellularLocation>
        <location evidence="1 7">Mitochondrion</location>
    </subcellularLocation>
</comment>
<evidence type="ECO:0000313" key="10">
    <source>
        <dbReference type="Proteomes" id="UP000008141"/>
    </source>
</evidence>
<dbReference type="EC" id="2.1.1.320" evidence="7"/>
<dbReference type="AlphaFoldDB" id="E1ZJG1"/>
<dbReference type="Gene3D" id="3.40.50.12710">
    <property type="match status" value="1"/>
</dbReference>
<dbReference type="eggNOG" id="ENOG502QRKD">
    <property type="taxonomic scope" value="Eukaryota"/>
</dbReference>
<evidence type="ECO:0000256" key="4">
    <source>
        <dbReference type="ARBA" id="ARBA00022679"/>
    </source>
</evidence>
<accession>E1ZJG1</accession>
<feature type="compositionally biased region" description="Low complexity" evidence="8">
    <location>
        <begin position="466"/>
        <end position="482"/>
    </location>
</feature>
<dbReference type="EMBL" id="GL433849">
    <property type="protein sequence ID" value="EFN53988.1"/>
    <property type="molecule type" value="Genomic_DNA"/>
</dbReference>
<evidence type="ECO:0000313" key="9">
    <source>
        <dbReference type="EMBL" id="EFN53988.1"/>
    </source>
</evidence>
<dbReference type="FunCoup" id="E1ZJG1">
    <property type="interactions" value="604"/>
</dbReference>
<comment type="function">
    <text evidence="7">Arginine methyltransferase involved in the assembly or stability of mitochondrial NADH:ubiquinone oxidoreductase complex (complex I).</text>
</comment>
<dbReference type="GeneID" id="17353447"/>
<evidence type="ECO:0000256" key="1">
    <source>
        <dbReference type="ARBA" id="ARBA00004173"/>
    </source>
</evidence>
<dbReference type="InterPro" id="IPR029063">
    <property type="entry name" value="SAM-dependent_MTases_sf"/>
</dbReference>
<evidence type="ECO:0000256" key="8">
    <source>
        <dbReference type="SAM" id="MobiDB-lite"/>
    </source>
</evidence>
<feature type="region of interest" description="Disordered" evidence="8">
    <location>
        <begin position="168"/>
        <end position="197"/>
    </location>
</feature>
<evidence type="ECO:0000256" key="3">
    <source>
        <dbReference type="ARBA" id="ARBA00022603"/>
    </source>
</evidence>
<feature type="region of interest" description="Disordered" evidence="8">
    <location>
        <begin position="466"/>
        <end position="500"/>
    </location>
</feature>
<keyword evidence="4 7" id="KW-0808">Transferase</keyword>
<dbReference type="KEGG" id="cvr:CHLNCDRAFT_25175"/>
<evidence type="ECO:0000256" key="7">
    <source>
        <dbReference type="RuleBase" id="RU364114"/>
    </source>
</evidence>
<evidence type="ECO:0000256" key="2">
    <source>
        <dbReference type="ARBA" id="ARBA00005891"/>
    </source>
</evidence>
<name>E1ZJG1_CHLVA</name>
<dbReference type="GO" id="GO:0005739">
    <property type="term" value="C:mitochondrion"/>
    <property type="evidence" value="ECO:0007669"/>
    <property type="project" value="UniProtKB-SubCell"/>
</dbReference>
<organism evidence="10">
    <name type="scientific">Chlorella variabilis</name>
    <name type="common">Green alga</name>
    <dbReference type="NCBI Taxonomy" id="554065"/>
    <lineage>
        <taxon>Eukaryota</taxon>
        <taxon>Viridiplantae</taxon>
        <taxon>Chlorophyta</taxon>
        <taxon>core chlorophytes</taxon>
        <taxon>Trebouxiophyceae</taxon>
        <taxon>Chlorellales</taxon>
        <taxon>Chlorellaceae</taxon>
        <taxon>Chlorella clade</taxon>
        <taxon>Chlorella</taxon>
    </lineage>
</organism>
<dbReference type="GO" id="GO:0032259">
    <property type="term" value="P:methylation"/>
    <property type="evidence" value="ECO:0007669"/>
    <property type="project" value="UniProtKB-KW"/>
</dbReference>
<protein>
    <recommendedName>
        <fullName evidence="7">Protein arginine methyltransferase NDUFAF7</fullName>
        <ecNumber evidence="7">2.1.1.320</ecNumber>
    </recommendedName>
</protein>
<keyword evidence="3 7" id="KW-0489">Methyltransferase</keyword>